<dbReference type="AlphaFoldDB" id="A0AAD5GGQ4"/>
<dbReference type="Proteomes" id="UP001206925">
    <property type="component" value="Unassembled WGS sequence"/>
</dbReference>
<comment type="caution">
    <text evidence="1">The sequence shown here is derived from an EMBL/GenBank/DDBJ whole genome shotgun (WGS) entry which is preliminary data.</text>
</comment>
<evidence type="ECO:0000313" key="2">
    <source>
        <dbReference type="Proteomes" id="UP001206925"/>
    </source>
</evidence>
<name>A0AAD5GGQ4_AMBAR</name>
<protein>
    <submittedName>
        <fullName evidence="1">Uncharacterized protein</fullName>
    </submittedName>
</protein>
<dbReference type="EMBL" id="JAMZMK010008098">
    <property type="protein sequence ID" value="KAI7741985.1"/>
    <property type="molecule type" value="Genomic_DNA"/>
</dbReference>
<evidence type="ECO:0000313" key="1">
    <source>
        <dbReference type="EMBL" id="KAI7741985.1"/>
    </source>
</evidence>
<proteinExistence type="predicted"/>
<keyword evidence="2" id="KW-1185">Reference proteome</keyword>
<reference evidence="1" key="1">
    <citation type="submission" date="2022-06" db="EMBL/GenBank/DDBJ databases">
        <title>Uncovering the hologenomic basis of an extraordinary plant invasion.</title>
        <authorList>
            <person name="Bieker V.C."/>
            <person name="Martin M.D."/>
            <person name="Gilbert T."/>
            <person name="Hodgins K."/>
            <person name="Battlay P."/>
            <person name="Petersen B."/>
            <person name="Wilson J."/>
        </authorList>
    </citation>
    <scope>NUCLEOTIDE SEQUENCE</scope>
    <source>
        <strain evidence="1">AA19_3_7</strain>
        <tissue evidence="1">Leaf</tissue>
    </source>
</reference>
<accession>A0AAD5GGQ4</accession>
<gene>
    <name evidence="1" type="ORF">M8C21_008698</name>
</gene>
<sequence>MLTPLSLYLICSTHRHHPSHHRHHPSRHRRSTEMGTWNRWLLPSAPPQNHYRHRYHDRNCCSG</sequence>
<organism evidence="1 2">
    <name type="scientific">Ambrosia artemisiifolia</name>
    <name type="common">Common ragweed</name>
    <dbReference type="NCBI Taxonomy" id="4212"/>
    <lineage>
        <taxon>Eukaryota</taxon>
        <taxon>Viridiplantae</taxon>
        <taxon>Streptophyta</taxon>
        <taxon>Embryophyta</taxon>
        <taxon>Tracheophyta</taxon>
        <taxon>Spermatophyta</taxon>
        <taxon>Magnoliopsida</taxon>
        <taxon>eudicotyledons</taxon>
        <taxon>Gunneridae</taxon>
        <taxon>Pentapetalae</taxon>
        <taxon>asterids</taxon>
        <taxon>campanulids</taxon>
        <taxon>Asterales</taxon>
        <taxon>Asteraceae</taxon>
        <taxon>Asteroideae</taxon>
        <taxon>Heliantheae alliance</taxon>
        <taxon>Heliantheae</taxon>
        <taxon>Ambrosia</taxon>
    </lineage>
</organism>